<evidence type="ECO:0000256" key="1">
    <source>
        <dbReference type="ARBA" id="ARBA00006484"/>
    </source>
</evidence>
<comment type="similarity">
    <text evidence="1">Belongs to the short-chain dehydrogenases/reductases (SDR) family.</text>
</comment>
<evidence type="ECO:0000313" key="3">
    <source>
        <dbReference type="EMBL" id="KAK5534628.1"/>
    </source>
</evidence>
<keyword evidence="4" id="KW-1185">Reference proteome</keyword>
<dbReference type="AlphaFoldDB" id="A0AAV9Q5S7"/>
<keyword evidence="2" id="KW-0560">Oxidoreductase</keyword>
<accession>A0AAV9Q5S7</accession>
<organism evidence="3 4">
    <name type="scientific">Vermiconidia calcicola</name>
    <dbReference type="NCBI Taxonomy" id="1690605"/>
    <lineage>
        <taxon>Eukaryota</taxon>
        <taxon>Fungi</taxon>
        <taxon>Dikarya</taxon>
        <taxon>Ascomycota</taxon>
        <taxon>Pezizomycotina</taxon>
        <taxon>Dothideomycetes</taxon>
        <taxon>Dothideomycetidae</taxon>
        <taxon>Mycosphaerellales</taxon>
        <taxon>Extremaceae</taxon>
        <taxon>Vermiconidia</taxon>
    </lineage>
</organism>
<evidence type="ECO:0000256" key="2">
    <source>
        <dbReference type="ARBA" id="ARBA00023002"/>
    </source>
</evidence>
<comment type="caution">
    <text evidence="3">The sequence shown here is derived from an EMBL/GenBank/DDBJ whole genome shotgun (WGS) entry which is preliminary data.</text>
</comment>
<dbReference type="SUPFAM" id="SSF51735">
    <property type="entry name" value="NAD(P)-binding Rossmann-fold domains"/>
    <property type="match status" value="1"/>
</dbReference>
<dbReference type="GO" id="GO:0048038">
    <property type="term" value="F:quinone binding"/>
    <property type="evidence" value="ECO:0007669"/>
    <property type="project" value="TreeGrafter"/>
</dbReference>
<dbReference type="Proteomes" id="UP001345827">
    <property type="component" value="Unassembled WGS sequence"/>
</dbReference>
<evidence type="ECO:0000313" key="4">
    <source>
        <dbReference type="Proteomes" id="UP001345827"/>
    </source>
</evidence>
<protein>
    <submittedName>
        <fullName evidence="3">Uncharacterized protein</fullName>
    </submittedName>
</protein>
<dbReference type="GO" id="GO:0006633">
    <property type="term" value="P:fatty acid biosynthetic process"/>
    <property type="evidence" value="ECO:0007669"/>
    <property type="project" value="TreeGrafter"/>
</dbReference>
<dbReference type="InterPro" id="IPR036291">
    <property type="entry name" value="NAD(P)-bd_dom_sf"/>
</dbReference>
<dbReference type="Pfam" id="PF00106">
    <property type="entry name" value="adh_short"/>
    <property type="match status" value="1"/>
</dbReference>
<gene>
    <name evidence="3" type="ORF">LTR25_006660</name>
</gene>
<reference evidence="3 4" key="1">
    <citation type="submission" date="2023-06" db="EMBL/GenBank/DDBJ databases">
        <title>Black Yeasts Isolated from many extreme environments.</title>
        <authorList>
            <person name="Coleine C."/>
            <person name="Stajich J.E."/>
            <person name="Selbmann L."/>
        </authorList>
    </citation>
    <scope>NUCLEOTIDE SEQUENCE [LARGE SCALE GENOMIC DNA]</scope>
    <source>
        <strain evidence="3 4">CCFEE 5887</strain>
    </source>
</reference>
<dbReference type="EMBL" id="JAXLQG010000011">
    <property type="protein sequence ID" value="KAK5534628.1"/>
    <property type="molecule type" value="Genomic_DNA"/>
</dbReference>
<dbReference type="PANTHER" id="PTHR42760">
    <property type="entry name" value="SHORT-CHAIN DEHYDROGENASES/REDUCTASES FAMILY MEMBER"/>
    <property type="match status" value="1"/>
</dbReference>
<dbReference type="Gene3D" id="3.40.50.720">
    <property type="entry name" value="NAD(P)-binding Rossmann-like Domain"/>
    <property type="match status" value="1"/>
</dbReference>
<proteinExistence type="inferred from homology"/>
<name>A0AAV9Q5S7_9PEZI</name>
<dbReference type="GO" id="GO:0016616">
    <property type="term" value="F:oxidoreductase activity, acting on the CH-OH group of donors, NAD or NADP as acceptor"/>
    <property type="evidence" value="ECO:0007669"/>
    <property type="project" value="TreeGrafter"/>
</dbReference>
<dbReference type="PANTHER" id="PTHR42760:SF133">
    <property type="entry name" value="3-OXOACYL-[ACYL-CARRIER-PROTEIN] REDUCTASE"/>
    <property type="match status" value="1"/>
</dbReference>
<dbReference type="InterPro" id="IPR002347">
    <property type="entry name" value="SDR_fam"/>
</dbReference>
<sequence>MAVKSRPMWKPRRIANLTSPARSMCQPSGQRRSDEIRRLEYVVNAAGIAMKHQGRAAFAASGGSTRILDVNLTGTFFVLRAAARSMLKQDPVPSSIDGRPLQRGSIVTFGSIQTAVGIPLSTTYTA</sequence>